<dbReference type="AlphaFoldDB" id="C1FIH9"/>
<dbReference type="EMBL" id="CP001577">
    <property type="protein sequence ID" value="ACO70173.1"/>
    <property type="molecule type" value="Genomic_DNA"/>
</dbReference>
<dbReference type="PANTHER" id="PTHR10631">
    <property type="entry name" value="N 2 ,N 2 -DIMETHYLGUANOSINE TRNA METHYLTRANSFERASE"/>
    <property type="match status" value="1"/>
</dbReference>
<keyword evidence="2 7" id="KW-0489">Methyltransferase</keyword>
<evidence type="ECO:0000256" key="1">
    <source>
        <dbReference type="ARBA" id="ARBA00022555"/>
    </source>
</evidence>
<dbReference type="GO" id="GO:0005634">
    <property type="term" value="C:nucleus"/>
    <property type="evidence" value="ECO:0007669"/>
    <property type="project" value="TreeGrafter"/>
</dbReference>
<keyword evidence="5 7" id="KW-0819">tRNA processing</keyword>
<dbReference type="Gene3D" id="3.30.56.70">
    <property type="entry name" value="N2,N2-dimethylguanosine tRNA methyltransferase, C-terminal domain"/>
    <property type="match status" value="1"/>
</dbReference>
<dbReference type="InterPro" id="IPR042296">
    <property type="entry name" value="tRNA_met_Trm1_C"/>
</dbReference>
<name>C1FIH9_MICCC</name>
<protein>
    <submittedName>
        <fullName evidence="8">Uncharacterized protein</fullName>
    </submittedName>
</protein>
<proteinExistence type="inferred from homology"/>
<dbReference type="GO" id="GO:0016423">
    <property type="term" value="F:tRNA (guanine) methyltransferase activity"/>
    <property type="evidence" value="ECO:0007669"/>
    <property type="project" value="InterPro"/>
</dbReference>
<dbReference type="PROSITE" id="PS51626">
    <property type="entry name" value="SAM_MT_TRM1"/>
    <property type="match status" value="1"/>
</dbReference>
<dbReference type="InParanoid" id="C1FIH9"/>
<comment type="similarity">
    <text evidence="7">Belongs to the class I-like SAM-binding methyltransferase superfamily. Trm1 family.</text>
</comment>
<dbReference type="FunCoup" id="C1FIH9">
    <property type="interactions" value="138"/>
</dbReference>
<dbReference type="GeneID" id="8248056"/>
<gene>
    <name evidence="8" type="ORF">MICPUN_68581</name>
</gene>
<dbReference type="GO" id="GO:0002940">
    <property type="term" value="P:tRNA N2-guanine methylation"/>
    <property type="evidence" value="ECO:0007669"/>
    <property type="project" value="TreeGrafter"/>
</dbReference>
<keyword evidence="6 7" id="KW-0694">RNA-binding</keyword>
<evidence type="ECO:0000256" key="7">
    <source>
        <dbReference type="PROSITE-ProRule" id="PRU00958"/>
    </source>
</evidence>
<dbReference type="GO" id="GO:0000049">
    <property type="term" value="F:tRNA binding"/>
    <property type="evidence" value="ECO:0007669"/>
    <property type="project" value="UniProtKB-UniRule"/>
</dbReference>
<evidence type="ECO:0000256" key="4">
    <source>
        <dbReference type="ARBA" id="ARBA00022691"/>
    </source>
</evidence>
<dbReference type="InterPro" id="IPR029063">
    <property type="entry name" value="SAM-dependent_MTases_sf"/>
</dbReference>
<dbReference type="Gene3D" id="3.40.50.150">
    <property type="entry name" value="Vaccinia Virus protein VP39"/>
    <property type="match status" value="1"/>
</dbReference>
<feature type="non-terminal residue" evidence="8">
    <location>
        <position position="422"/>
    </location>
</feature>
<evidence type="ECO:0000256" key="6">
    <source>
        <dbReference type="ARBA" id="ARBA00022884"/>
    </source>
</evidence>
<dbReference type="OMA" id="FIRPMPY"/>
<dbReference type="KEGG" id="mis:MICPUN_68581"/>
<keyword evidence="4 7" id="KW-0949">S-adenosyl-L-methionine</keyword>
<reference evidence="8 9" key="1">
    <citation type="journal article" date="2009" name="Science">
        <title>Green evolution and dynamic adaptations revealed by genomes of the marine picoeukaryotes Micromonas.</title>
        <authorList>
            <person name="Worden A.Z."/>
            <person name="Lee J.H."/>
            <person name="Mock T."/>
            <person name="Rouze P."/>
            <person name="Simmons M.P."/>
            <person name="Aerts A.L."/>
            <person name="Allen A.E."/>
            <person name="Cuvelier M.L."/>
            <person name="Derelle E."/>
            <person name="Everett M.V."/>
            <person name="Foulon E."/>
            <person name="Grimwood J."/>
            <person name="Gundlach H."/>
            <person name="Henrissat B."/>
            <person name="Napoli C."/>
            <person name="McDonald S.M."/>
            <person name="Parker M.S."/>
            <person name="Rombauts S."/>
            <person name="Salamov A."/>
            <person name="Von Dassow P."/>
            <person name="Badger J.H."/>
            <person name="Coutinho P.M."/>
            <person name="Demir E."/>
            <person name="Dubchak I."/>
            <person name="Gentemann C."/>
            <person name="Eikrem W."/>
            <person name="Gready J.E."/>
            <person name="John U."/>
            <person name="Lanier W."/>
            <person name="Lindquist E.A."/>
            <person name="Lucas S."/>
            <person name="Mayer K.F."/>
            <person name="Moreau H."/>
            <person name="Not F."/>
            <person name="Otillar R."/>
            <person name="Panaud O."/>
            <person name="Pangilinan J."/>
            <person name="Paulsen I."/>
            <person name="Piegu B."/>
            <person name="Poliakov A."/>
            <person name="Robbens S."/>
            <person name="Schmutz J."/>
            <person name="Toulza E."/>
            <person name="Wyss T."/>
            <person name="Zelensky A."/>
            <person name="Zhou K."/>
            <person name="Armbrust E.V."/>
            <person name="Bhattacharya D."/>
            <person name="Goodenough U.W."/>
            <person name="Van de Peer Y."/>
            <person name="Grigoriev I.V."/>
        </authorList>
    </citation>
    <scope>NUCLEOTIDE SEQUENCE [LARGE SCALE GENOMIC DNA]</scope>
    <source>
        <strain evidence="9">RCC299 / NOUM17</strain>
    </source>
</reference>
<dbReference type="STRING" id="296587.C1FIH9"/>
<evidence type="ECO:0000256" key="3">
    <source>
        <dbReference type="ARBA" id="ARBA00022679"/>
    </source>
</evidence>
<feature type="non-terminal residue" evidence="8">
    <location>
        <position position="1"/>
    </location>
</feature>
<organism evidence="8 9">
    <name type="scientific">Micromonas commoda (strain RCC299 / NOUM17 / CCMP2709)</name>
    <name type="common">Picoplanktonic green alga</name>
    <dbReference type="NCBI Taxonomy" id="296587"/>
    <lineage>
        <taxon>Eukaryota</taxon>
        <taxon>Viridiplantae</taxon>
        <taxon>Chlorophyta</taxon>
        <taxon>Mamiellophyceae</taxon>
        <taxon>Mamiellales</taxon>
        <taxon>Mamiellaceae</taxon>
        <taxon>Micromonas</taxon>
    </lineage>
</organism>
<keyword evidence="3 7" id="KW-0808">Transferase</keyword>
<dbReference type="RefSeq" id="XP_002508915.1">
    <property type="nucleotide sequence ID" value="XM_002508869.1"/>
</dbReference>
<dbReference type="eggNOG" id="KOG1253">
    <property type="taxonomic scope" value="Eukaryota"/>
</dbReference>
<dbReference type="PANTHER" id="PTHR10631:SF9">
    <property type="entry name" value="TRNA (GUANINE(26)-N(2))-DIMETHYLTRANSFERASE"/>
    <property type="match status" value="1"/>
</dbReference>
<sequence>VERGVPFTRKRAFYRVESAQARDLAMLLASVHSDEAVAASSSSFRDRERISGGVSVLDAMSGCGVRCVRYLLQGEVSSVHANDADPNVMDTLSENLTSAHARGATGVSSVTNVDAHRLLAKCYLDEARYDIVDVDSFGSENLVSATMRCVKLGGYAYLTSTDALALCGKSPGALSANYGGAIVAPNTQGVNELGLRVFVGDAVRIGAAMGLKVTPVFSLFHPHGPVFRAMLRVEALAGEWERGSVGHVGRCRECGDARVIDPGELGGAFCHRCDAIRAFGRDDDGSTDGAMDRRSCLEVSGPMWLGPLHELATVEKLRSKAAEKGWIGREGASAEDGAKVKGQMSLEALLGSFAAESDPRLPPFHHRTDELGRSGRGLKRGIPAMKAWVEELKSRGFAACKTHVDSRGLKTNAPMEQIVDAA</sequence>
<evidence type="ECO:0000256" key="5">
    <source>
        <dbReference type="ARBA" id="ARBA00022694"/>
    </source>
</evidence>
<dbReference type="Pfam" id="PF02005">
    <property type="entry name" value="TRM"/>
    <property type="match status" value="1"/>
</dbReference>
<keyword evidence="9" id="KW-1185">Reference proteome</keyword>
<dbReference type="SUPFAM" id="SSF53335">
    <property type="entry name" value="S-adenosyl-L-methionine-dependent methyltransferases"/>
    <property type="match status" value="1"/>
</dbReference>
<accession>C1FIH9</accession>
<evidence type="ECO:0000313" key="8">
    <source>
        <dbReference type="EMBL" id="ACO70173.1"/>
    </source>
</evidence>
<dbReference type="Proteomes" id="UP000002009">
    <property type="component" value="Chromosome 12"/>
</dbReference>
<evidence type="ECO:0000313" key="9">
    <source>
        <dbReference type="Proteomes" id="UP000002009"/>
    </source>
</evidence>
<evidence type="ECO:0000256" key="2">
    <source>
        <dbReference type="ARBA" id="ARBA00022603"/>
    </source>
</evidence>
<keyword evidence="1 7" id="KW-0820">tRNA-binding</keyword>
<dbReference type="InterPro" id="IPR002905">
    <property type="entry name" value="Trm1"/>
</dbReference>
<dbReference type="OrthoDB" id="6349953at2759"/>